<feature type="transmembrane region" description="Helical" evidence="1">
    <location>
        <begin position="53"/>
        <end position="73"/>
    </location>
</feature>
<dbReference type="Gene3D" id="1.10.4160.10">
    <property type="entry name" value="Hydantoin permease"/>
    <property type="match status" value="1"/>
</dbReference>
<keyword evidence="3" id="KW-1185">Reference proteome</keyword>
<gene>
    <name evidence="2" type="ORF">JIR001_12780</name>
</gene>
<keyword evidence="1" id="KW-0472">Membrane</keyword>
<dbReference type="Proteomes" id="UP000677436">
    <property type="component" value="Chromosome"/>
</dbReference>
<reference evidence="2" key="1">
    <citation type="journal article" date="2013" name="Int. J. Syst. Evol. Microbiol.">
        <title>Polycladomyces abyssicola gen. nov., sp. nov., a thermophilic filamentous bacterium isolated from hemipelagic sediment.</title>
        <authorList>
            <person name="Tsubouchi T."/>
            <person name="Shimane Y."/>
            <person name="Mori K."/>
            <person name="Usui K."/>
            <person name="Hiraki T."/>
            <person name="Tame A."/>
            <person name="Uematsu K."/>
            <person name="Maruyama T."/>
            <person name="Hatada Y."/>
        </authorList>
    </citation>
    <scope>NUCLEOTIDE SEQUENCE</scope>
    <source>
        <strain evidence="2">JIR-001</strain>
    </source>
</reference>
<reference evidence="2" key="2">
    <citation type="journal article" date="2021" name="Microbiol. Resour. Announc.">
        <title>Complete Genome Sequence of Polycladomyces abyssicola JIR-001T, Isolated from Hemipelagic Sediment in Deep Seawater.</title>
        <authorList>
            <person name="Tsubouchi T."/>
            <person name="Kaneko Y."/>
        </authorList>
    </citation>
    <scope>NUCLEOTIDE SEQUENCE</scope>
    <source>
        <strain evidence="2">JIR-001</strain>
    </source>
</reference>
<keyword evidence="1" id="KW-0812">Transmembrane</keyword>
<protein>
    <submittedName>
        <fullName evidence="2">Uncharacterized protein</fullName>
    </submittedName>
</protein>
<accession>A0A8D5ZMB9</accession>
<organism evidence="2 3">
    <name type="scientific">Polycladomyces abyssicola</name>
    <dbReference type="NCBI Taxonomy" id="1125966"/>
    <lineage>
        <taxon>Bacteria</taxon>
        <taxon>Bacillati</taxon>
        <taxon>Bacillota</taxon>
        <taxon>Bacilli</taxon>
        <taxon>Bacillales</taxon>
        <taxon>Thermoactinomycetaceae</taxon>
        <taxon>Polycladomyces</taxon>
    </lineage>
</organism>
<evidence type="ECO:0000313" key="2">
    <source>
        <dbReference type="EMBL" id="BCU81495.1"/>
    </source>
</evidence>
<evidence type="ECO:0000313" key="3">
    <source>
        <dbReference type="Proteomes" id="UP000677436"/>
    </source>
</evidence>
<feature type="transmembrane region" description="Helical" evidence="1">
    <location>
        <begin position="27"/>
        <end position="46"/>
    </location>
</feature>
<proteinExistence type="predicted"/>
<dbReference type="AlphaFoldDB" id="A0A8D5ZMB9"/>
<sequence length="91" mass="9641">MLFGWFGVQAGFFGASAHTLLLEALGLSPTVLAMVGGLLMTSTAMVGYRAIEWLNVWSVPLMVGILVGAVVWASTGQRSPLCCPPRRSGRC</sequence>
<evidence type="ECO:0000256" key="1">
    <source>
        <dbReference type="SAM" id="Phobius"/>
    </source>
</evidence>
<name>A0A8D5ZMB9_9BACL</name>
<dbReference type="EMBL" id="AP024601">
    <property type="protein sequence ID" value="BCU81495.1"/>
    <property type="molecule type" value="Genomic_DNA"/>
</dbReference>
<keyword evidence="1" id="KW-1133">Transmembrane helix</keyword>
<dbReference type="KEGG" id="pabs:JIR001_12780"/>